<sequence>MNYNCHGKRQTGLPLRKQDDEGAGRSGGTEDAAAERNGMDERKT</sequence>
<gene>
    <name evidence="2" type="ORF">SDC9_124381</name>
</gene>
<reference evidence="2" key="1">
    <citation type="submission" date="2019-08" db="EMBL/GenBank/DDBJ databases">
        <authorList>
            <person name="Kucharzyk K."/>
            <person name="Murdoch R.W."/>
            <person name="Higgins S."/>
            <person name="Loffler F."/>
        </authorList>
    </citation>
    <scope>NUCLEOTIDE SEQUENCE</scope>
</reference>
<feature type="compositionally biased region" description="Basic and acidic residues" evidence="1">
    <location>
        <begin position="33"/>
        <end position="44"/>
    </location>
</feature>
<evidence type="ECO:0000256" key="1">
    <source>
        <dbReference type="SAM" id="MobiDB-lite"/>
    </source>
</evidence>
<protein>
    <submittedName>
        <fullName evidence="2">Uncharacterized protein</fullName>
    </submittedName>
</protein>
<comment type="caution">
    <text evidence="2">The sequence shown here is derived from an EMBL/GenBank/DDBJ whole genome shotgun (WGS) entry which is preliminary data.</text>
</comment>
<name>A0A645CKE8_9ZZZZ</name>
<evidence type="ECO:0000313" key="2">
    <source>
        <dbReference type="EMBL" id="MPM77378.1"/>
    </source>
</evidence>
<dbReference type="AlphaFoldDB" id="A0A645CKE8"/>
<dbReference type="EMBL" id="VSSQ01027907">
    <property type="protein sequence ID" value="MPM77378.1"/>
    <property type="molecule type" value="Genomic_DNA"/>
</dbReference>
<proteinExistence type="predicted"/>
<organism evidence="2">
    <name type="scientific">bioreactor metagenome</name>
    <dbReference type="NCBI Taxonomy" id="1076179"/>
    <lineage>
        <taxon>unclassified sequences</taxon>
        <taxon>metagenomes</taxon>
        <taxon>ecological metagenomes</taxon>
    </lineage>
</organism>
<feature type="region of interest" description="Disordered" evidence="1">
    <location>
        <begin position="1"/>
        <end position="44"/>
    </location>
</feature>
<accession>A0A645CKE8</accession>